<feature type="domain" description="SnoaL-like" evidence="1">
    <location>
        <begin position="10"/>
        <end position="131"/>
    </location>
</feature>
<name>A0ABV3ZMK2_9BACT</name>
<protein>
    <submittedName>
        <fullName evidence="2">Nuclear transport factor 2 family protein</fullName>
    </submittedName>
</protein>
<dbReference type="Gene3D" id="3.10.450.50">
    <property type="match status" value="1"/>
</dbReference>
<reference evidence="2 3" key="1">
    <citation type="submission" date="2023-07" db="EMBL/GenBank/DDBJ databases">
        <authorList>
            <person name="Lian W.-H."/>
        </authorList>
    </citation>
    <scope>NUCLEOTIDE SEQUENCE [LARGE SCALE GENOMIC DNA]</scope>
    <source>
        <strain evidence="2 3">SYSU DXS3180</strain>
    </source>
</reference>
<keyword evidence="3" id="KW-1185">Reference proteome</keyword>
<dbReference type="EMBL" id="JAULBC010000012">
    <property type="protein sequence ID" value="MEX6691048.1"/>
    <property type="molecule type" value="Genomic_DNA"/>
</dbReference>
<dbReference type="InterPro" id="IPR032710">
    <property type="entry name" value="NTF2-like_dom_sf"/>
</dbReference>
<proteinExistence type="predicted"/>
<evidence type="ECO:0000313" key="3">
    <source>
        <dbReference type="Proteomes" id="UP001560573"/>
    </source>
</evidence>
<dbReference type="Pfam" id="PF13474">
    <property type="entry name" value="SnoaL_3"/>
    <property type="match status" value="1"/>
</dbReference>
<dbReference type="InterPro" id="IPR037401">
    <property type="entry name" value="SnoaL-like"/>
</dbReference>
<dbReference type="RefSeq" id="WP_369332464.1">
    <property type="nucleotide sequence ID" value="NZ_JAULBC010000012.1"/>
</dbReference>
<evidence type="ECO:0000313" key="2">
    <source>
        <dbReference type="EMBL" id="MEX6691048.1"/>
    </source>
</evidence>
<sequence length="146" mass="16921">MKAITTDIEIRQQMNVFVEAFSTKDVKLMMSLFTSDMVSFDIIPPLQYVGSDAYTKVWEDTFALFQDPIDIEIRDLKITSDEHLAFSHCFLRLNATMKSGHKIDYWERLTCCFKKIGKEWLIAHEHVSLPVDLKNGRAVMDLKPES</sequence>
<dbReference type="SUPFAM" id="SSF54427">
    <property type="entry name" value="NTF2-like"/>
    <property type="match status" value="1"/>
</dbReference>
<comment type="caution">
    <text evidence="2">The sequence shown here is derived from an EMBL/GenBank/DDBJ whole genome shotgun (WGS) entry which is preliminary data.</text>
</comment>
<organism evidence="2 3">
    <name type="scientific">Danxiaibacter flavus</name>
    <dbReference type="NCBI Taxonomy" id="3049108"/>
    <lineage>
        <taxon>Bacteria</taxon>
        <taxon>Pseudomonadati</taxon>
        <taxon>Bacteroidota</taxon>
        <taxon>Chitinophagia</taxon>
        <taxon>Chitinophagales</taxon>
        <taxon>Chitinophagaceae</taxon>
        <taxon>Danxiaibacter</taxon>
    </lineage>
</organism>
<accession>A0ABV3ZMK2</accession>
<evidence type="ECO:0000259" key="1">
    <source>
        <dbReference type="Pfam" id="PF13474"/>
    </source>
</evidence>
<dbReference type="Proteomes" id="UP001560573">
    <property type="component" value="Unassembled WGS sequence"/>
</dbReference>
<gene>
    <name evidence="2" type="ORF">QTN47_26300</name>
</gene>